<feature type="region of interest" description="Disordered" evidence="1">
    <location>
        <begin position="1"/>
        <end position="24"/>
    </location>
</feature>
<sequence length="60" mass="6550">MAFDAGETGTGKEKASRALKRRSCSHSWRQHAVWETSSVSGPSALRVQNDIISSVLLYEG</sequence>
<comment type="caution">
    <text evidence="2">The sequence shown here is derived from an EMBL/GenBank/DDBJ whole genome shotgun (WGS) entry which is preliminary data.</text>
</comment>
<proteinExistence type="predicted"/>
<dbReference type="EMBL" id="SRLO01012120">
    <property type="protein sequence ID" value="TNN25599.1"/>
    <property type="molecule type" value="Genomic_DNA"/>
</dbReference>
<organism evidence="2 3">
    <name type="scientific">Liparis tanakae</name>
    <name type="common">Tanaka's snailfish</name>
    <dbReference type="NCBI Taxonomy" id="230148"/>
    <lineage>
        <taxon>Eukaryota</taxon>
        <taxon>Metazoa</taxon>
        <taxon>Chordata</taxon>
        <taxon>Craniata</taxon>
        <taxon>Vertebrata</taxon>
        <taxon>Euteleostomi</taxon>
        <taxon>Actinopterygii</taxon>
        <taxon>Neopterygii</taxon>
        <taxon>Teleostei</taxon>
        <taxon>Neoteleostei</taxon>
        <taxon>Acanthomorphata</taxon>
        <taxon>Eupercaria</taxon>
        <taxon>Perciformes</taxon>
        <taxon>Cottioidei</taxon>
        <taxon>Cottales</taxon>
        <taxon>Liparidae</taxon>
        <taxon>Liparis</taxon>
    </lineage>
</organism>
<evidence type="ECO:0000256" key="1">
    <source>
        <dbReference type="SAM" id="MobiDB-lite"/>
    </source>
</evidence>
<reference evidence="2 3" key="1">
    <citation type="submission" date="2019-03" db="EMBL/GenBank/DDBJ databases">
        <title>First draft genome of Liparis tanakae, snailfish: a comprehensive survey of snailfish specific genes.</title>
        <authorList>
            <person name="Kim W."/>
            <person name="Song I."/>
            <person name="Jeong J.-H."/>
            <person name="Kim D."/>
            <person name="Kim S."/>
            <person name="Ryu S."/>
            <person name="Song J.Y."/>
            <person name="Lee S.K."/>
        </authorList>
    </citation>
    <scope>NUCLEOTIDE SEQUENCE [LARGE SCALE GENOMIC DNA]</scope>
    <source>
        <tissue evidence="2">Muscle</tissue>
    </source>
</reference>
<dbReference type="Proteomes" id="UP000314294">
    <property type="component" value="Unassembled WGS sequence"/>
</dbReference>
<gene>
    <name evidence="2" type="ORF">EYF80_064270</name>
</gene>
<evidence type="ECO:0000313" key="2">
    <source>
        <dbReference type="EMBL" id="TNN25599.1"/>
    </source>
</evidence>
<keyword evidence="3" id="KW-1185">Reference proteome</keyword>
<accession>A0A4Z2E9W2</accession>
<name>A0A4Z2E9W2_9TELE</name>
<evidence type="ECO:0000313" key="3">
    <source>
        <dbReference type="Proteomes" id="UP000314294"/>
    </source>
</evidence>
<dbReference type="AlphaFoldDB" id="A0A4Z2E9W2"/>
<protein>
    <submittedName>
        <fullName evidence="2">Uncharacterized protein</fullName>
    </submittedName>
</protein>